<evidence type="ECO:0000256" key="3">
    <source>
        <dbReference type="ARBA" id="ARBA00023180"/>
    </source>
</evidence>
<evidence type="ECO:0000256" key="2">
    <source>
        <dbReference type="ARBA" id="ARBA00022837"/>
    </source>
</evidence>
<evidence type="ECO:0000313" key="5">
    <source>
        <dbReference type="Proteomes" id="UP000326759"/>
    </source>
</evidence>
<accession>A0A5N5T9I0</accession>
<proteinExistence type="predicted"/>
<dbReference type="SUPFAM" id="SSF53649">
    <property type="entry name" value="Alkaline phosphatase-like"/>
    <property type="match status" value="1"/>
</dbReference>
<dbReference type="Proteomes" id="UP000326759">
    <property type="component" value="Unassembled WGS sequence"/>
</dbReference>
<dbReference type="InterPro" id="IPR047115">
    <property type="entry name" value="ARSB"/>
</dbReference>
<keyword evidence="3" id="KW-0325">Glycoprotein</keyword>
<dbReference type="AlphaFoldDB" id="A0A5N5T9I0"/>
<name>A0A5N5T9I0_9CRUS</name>
<keyword evidence="2" id="KW-0106">Calcium</keyword>
<organism evidence="4 5">
    <name type="scientific">Armadillidium nasatum</name>
    <dbReference type="NCBI Taxonomy" id="96803"/>
    <lineage>
        <taxon>Eukaryota</taxon>
        <taxon>Metazoa</taxon>
        <taxon>Ecdysozoa</taxon>
        <taxon>Arthropoda</taxon>
        <taxon>Crustacea</taxon>
        <taxon>Multicrustacea</taxon>
        <taxon>Malacostraca</taxon>
        <taxon>Eumalacostraca</taxon>
        <taxon>Peracarida</taxon>
        <taxon>Isopoda</taxon>
        <taxon>Oniscidea</taxon>
        <taxon>Crinocheta</taxon>
        <taxon>Armadillidiidae</taxon>
        <taxon>Armadillidium</taxon>
    </lineage>
</organism>
<evidence type="ECO:0000256" key="1">
    <source>
        <dbReference type="ARBA" id="ARBA00022723"/>
    </source>
</evidence>
<gene>
    <name evidence="4" type="ORF">Anas_12396</name>
</gene>
<dbReference type="GO" id="GO:0046872">
    <property type="term" value="F:metal ion binding"/>
    <property type="evidence" value="ECO:0007669"/>
    <property type="project" value="UniProtKB-KW"/>
</dbReference>
<dbReference type="PANTHER" id="PTHR10342">
    <property type="entry name" value="ARYLSULFATASE"/>
    <property type="match status" value="1"/>
</dbReference>
<keyword evidence="5" id="KW-1185">Reference proteome</keyword>
<evidence type="ECO:0000313" key="4">
    <source>
        <dbReference type="EMBL" id="KAB7502708.1"/>
    </source>
</evidence>
<sequence length="129" mass="15233">MDGLNVWESIQGKIPSPRKEILVNIDPVYNGASIRVCDWKLLFSEYLRNPIDPSEVTPEFNGWFGPRERTNSSENFFQDTRLRFYNSTMIPPGNKPADPRSNPIFWNNTWTNWFDFLDETHTFLFRINV</sequence>
<protein>
    <submittedName>
        <fullName evidence="4">Uncharacterized protein</fullName>
    </submittedName>
</protein>
<reference evidence="4 5" key="1">
    <citation type="journal article" date="2019" name="PLoS Biol.">
        <title>Sex chromosomes control vertical transmission of feminizing Wolbachia symbionts in an isopod.</title>
        <authorList>
            <person name="Becking T."/>
            <person name="Chebbi M.A."/>
            <person name="Giraud I."/>
            <person name="Moumen B."/>
            <person name="Laverre T."/>
            <person name="Caubet Y."/>
            <person name="Peccoud J."/>
            <person name="Gilbert C."/>
            <person name="Cordaux R."/>
        </authorList>
    </citation>
    <scope>NUCLEOTIDE SEQUENCE [LARGE SCALE GENOMIC DNA]</scope>
    <source>
        <strain evidence="4">ANa2</strain>
        <tissue evidence="4">Whole body excluding digestive tract and cuticle</tissue>
    </source>
</reference>
<comment type="caution">
    <text evidence="4">The sequence shown here is derived from an EMBL/GenBank/DDBJ whole genome shotgun (WGS) entry which is preliminary data.</text>
</comment>
<dbReference type="PANTHER" id="PTHR10342:SF273">
    <property type="entry name" value="RE14504P"/>
    <property type="match status" value="1"/>
</dbReference>
<dbReference type="OrthoDB" id="103349at2759"/>
<dbReference type="InterPro" id="IPR017850">
    <property type="entry name" value="Alkaline_phosphatase_core_sf"/>
</dbReference>
<dbReference type="EMBL" id="SEYY01006943">
    <property type="protein sequence ID" value="KAB7502708.1"/>
    <property type="molecule type" value="Genomic_DNA"/>
</dbReference>
<keyword evidence="1" id="KW-0479">Metal-binding</keyword>
<dbReference type="GO" id="GO:0008484">
    <property type="term" value="F:sulfuric ester hydrolase activity"/>
    <property type="evidence" value="ECO:0007669"/>
    <property type="project" value="InterPro"/>
</dbReference>